<accession>A0A7J7LWH8</accession>
<reference evidence="2 3" key="1">
    <citation type="journal article" date="2020" name="IScience">
        <title>Genome Sequencing of the Endangered Kingdonia uniflora (Circaeasteraceae, Ranunculales) Reveals Potential Mechanisms of Evolutionary Specialization.</title>
        <authorList>
            <person name="Sun Y."/>
            <person name="Deng T."/>
            <person name="Zhang A."/>
            <person name="Moore M.J."/>
            <person name="Landis J.B."/>
            <person name="Lin N."/>
            <person name="Zhang H."/>
            <person name="Zhang X."/>
            <person name="Huang J."/>
            <person name="Zhang X."/>
            <person name="Sun H."/>
            <person name="Wang H."/>
        </authorList>
    </citation>
    <scope>NUCLEOTIDE SEQUENCE [LARGE SCALE GENOMIC DNA]</scope>
    <source>
        <strain evidence="2">TB1705</strain>
        <tissue evidence="2">Leaf</tissue>
    </source>
</reference>
<evidence type="ECO:0000256" key="1">
    <source>
        <dbReference type="SAM" id="Phobius"/>
    </source>
</evidence>
<dbReference type="EMBL" id="JACGCM010001951">
    <property type="protein sequence ID" value="KAF6146908.1"/>
    <property type="molecule type" value="Genomic_DNA"/>
</dbReference>
<keyword evidence="1" id="KW-1133">Transmembrane helix</keyword>
<organism evidence="2 3">
    <name type="scientific">Kingdonia uniflora</name>
    <dbReference type="NCBI Taxonomy" id="39325"/>
    <lineage>
        <taxon>Eukaryota</taxon>
        <taxon>Viridiplantae</taxon>
        <taxon>Streptophyta</taxon>
        <taxon>Embryophyta</taxon>
        <taxon>Tracheophyta</taxon>
        <taxon>Spermatophyta</taxon>
        <taxon>Magnoliopsida</taxon>
        <taxon>Ranunculales</taxon>
        <taxon>Circaeasteraceae</taxon>
        <taxon>Kingdonia</taxon>
    </lineage>
</organism>
<dbReference type="AlphaFoldDB" id="A0A7J7LWH8"/>
<keyword evidence="3" id="KW-1185">Reference proteome</keyword>
<keyword evidence="1" id="KW-0812">Transmembrane</keyword>
<feature type="non-terminal residue" evidence="2">
    <location>
        <position position="67"/>
    </location>
</feature>
<evidence type="ECO:0000313" key="3">
    <source>
        <dbReference type="Proteomes" id="UP000541444"/>
    </source>
</evidence>
<keyword evidence="1" id="KW-0472">Membrane</keyword>
<dbReference type="Proteomes" id="UP000541444">
    <property type="component" value="Unassembled WGS sequence"/>
</dbReference>
<proteinExistence type="predicted"/>
<gene>
    <name evidence="2" type="ORF">GIB67_003929</name>
</gene>
<comment type="caution">
    <text evidence="2">The sequence shown here is derived from an EMBL/GenBank/DDBJ whole genome shotgun (WGS) entry which is preliminary data.</text>
</comment>
<feature type="transmembrane region" description="Helical" evidence="1">
    <location>
        <begin position="31"/>
        <end position="50"/>
    </location>
</feature>
<evidence type="ECO:0000313" key="2">
    <source>
        <dbReference type="EMBL" id="KAF6146908.1"/>
    </source>
</evidence>
<name>A0A7J7LWH8_9MAGN</name>
<protein>
    <submittedName>
        <fullName evidence="2">Uncharacterized protein</fullName>
    </submittedName>
</protein>
<sequence>VVWLLRRCHRSRRFVCFDLDLPFFRKNLTGWRTMSITFVPTGSAICNGLLSRRSKTRLTPVKYKKCR</sequence>